<reference evidence="2" key="2">
    <citation type="journal article" date="2011" name="Proc. Natl. Acad. Sci. U.S.A.">
        <title>Obligate biotrophy features unraveled by the genomic analysis of rust fungi.</title>
        <authorList>
            <person name="Duplessis S."/>
            <person name="Cuomo C.A."/>
            <person name="Lin Y.-C."/>
            <person name="Aerts A."/>
            <person name="Tisserant E."/>
            <person name="Veneault-Fourrey C."/>
            <person name="Joly D.L."/>
            <person name="Hacquard S."/>
            <person name="Amselem J."/>
            <person name="Cantarel B.L."/>
            <person name="Chiu R."/>
            <person name="Coutinho P.M."/>
            <person name="Feau N."/>
            <person name="Field M."/>
            <person name="Frey P."/>
            <person name="Gelhaye E."/>
            <person name="Goldberg J."/>
            <person name="Grabherr M.G."/>
            <person name="Kodira C.D."/>
            <person name="Kohler A."/>
            <person name="Kuees U."/>
            <person name="Lindquist E.A."/>
            <person name="Lucas S.M."/>
            <person name="Mago R."/>
            <person name="Mauceli E."/>
            <person name="Morin E."/>
            <person name="Murat C."/>
            <person name="Pangilinan J.L."/>
            <person name="Park R."/>
            <person name="Pearson M."/>
            <person name="Quesneville H."/>
            <person name="Rouhier N."/>
            <person name="Sakthikumar S."/>
            <person name="Salamov A.A."/>
            <person name="Schmutz J."/>
            <person name="Selles B."/>
            <person name="Shapiro H."/>
            <person name="Tanguay P."/>
            <person name="Tuskan G.A."/>
            <person name="Henrissat B."/>
            <person name="Van de Peer Y."/>
            <person name="Rouze P."/>
            <person name="Ellis J.G."/>
            <person name="Dodds P.N."/>
            <person name="Schein J.E."/>
            <person name="Zhong S."/>
            <person name="Hamelin R.C."/>
            <person name="Grigoriev I.V."/>
            <person name="Szabo L.J."/>
            <person name="Martin F."/>
        </authorList>
    </citation>
    <scope>NUCLEOTIDE SEQUENCE [LARGE SCALE GENOMIC DNA]</scope>
    <source>
        <strain evidence="2">CRL 75-36-700-3 / race SCCL</strain>
    </source>
</reference>
<evidence type="ECO:0000313" key="1">
    <source>
        <dbReference type="EMBL" id="EFP93188.1"/>
    </source>
</evidence>
<dbReference type="AlphaFoldDB" id="E3L9G3"/>
<proteinExistence type="predicted"/>
<protein>
    <submittedName>
        <fullName evidence="1">Uncharacterized protein</fullName>
    </submittedName>
</protein>
<evidence type="ECO:0000313" key="2">
    <source>
        <dbReference type="Proteomes" id="UP000008783"/>
    </source>
</evidence>
<dbReference type="GeneID" id="10543338"/>
<gene>
    <name evidence="1" type="ORF">PGTG_19427</name>
</gene>
<dbReference type="EMBL" id="DS178385">
    <property type="protein sequence ID" value="EFP93188.1"/>
    <property type="molecule type" value="Genomic_DNA"/>
</dbReference>
<dbReference type="Proteomes" id="UP000008783">
    <property type="component" value="Unassembled WGS sequence"/>
</dbReference>
<reference key="1">
    <citation type="submission" date="2007-01" db="EMBL/GenBank/DDBJ databases">
        <title>The Genome Sequence of Puccinia graminis f. sp. tritici Strain CRL 75-36-700-3.</title>
        <authorList>
            <consortium name="The Broad Institute Genome Sequencing Platform"/>
            <person name="Birren B."/>
            <person name="Lander E."/>
            <person name="Galagan J."/>
            <person name="Nusbaum C."/>
            <person name="Devon K."/>
            <person name="Cuomo C."/>
            <person name="Jaffe D."/>
            <person name="Butler J."/>
            <person name="Alvarez P."/>
            <person name="Gnerre S."/>
            <person name="Grabherr M."/>
            <person name="Mauceli E."/>
            <person name="Brockman W."/>
            <person name="Young S."/>
            <person name="LaButti K."/>
            <person name="Sykes S."/>
            <person name="DeCaprio D."/>
            <person name="Crawford M."/>
            <person name="Koehrsen M."/>
            <person name="Engels R."/>
            <person name="Montgomery P."/>
            <person name="Pearson M."/>
            <person name="Howarth C."/>
            <person name="Larson L."/>
            <person name="White J."/>
            <person name="Zeng Q."/>
            <person name="Kodira C."/>
            <person name="Yandava C."/>
            <person name="Alvarado L."/>
            <person name="O'Leary S."/>
            <person name="Szabo L."/>
            <person name="Dean R."/>
            <person name="Schein J."/>
        </authorList>
    </citation>
    <scope>NUCLEOTIDE SEQUENCE</scope>
    <source>
        <strain>CRL 75-36-700-3</strain>
    </source>
</reference>
<dbReference type="RefSeq" id="XP_003337607.1">
    <property type="nucleotide sequence ID" value="XM_003337559.1"/>
</dbReference>
<dbReference type="OrthoDB" id="2507096at2759"/>
<dbReference type="KEGG" id="pgr:PGTG_19427"/>
<accession>E3L9G3</accession>
<name>E3L9G3_PUCGT</name>
<keyword evidence="2" id="KW-1185">Reference proteome</keyword>
<dbReference type="HOGENOM" id="CLU_129090_0_0_1"/>
<sequence length="139" mass="15924">MDEDSFYRMRKIQRTPQSTFVNSQNVKAGLNVQHNCHNGGCELTETGDGFVERRKSKKKKLELTHTDHDQYIVNIASLSSAAWHRTFSEITFVSPGPLQWVNTLHDGLKKWGSIVEQKEKKVRKKSSTMARTTMDPSLM</sequence>
<dbReference type="VEuPathDB" id="FungiDB:PGTG_19427"/>
<organism evidence="1 2">
    <name type="scientific">Puccinia graminis f. sp. tritici (strain CRL 75-36-700-3 / race SCCL)</name>
    <name type="common">Black stem rust fungus</name>
    <dbReference type="NCBI Taxonomy" id="418459"/>
    <lineage>
        <taxon>Eukaryota</taxon>
        <taxon>Fungi</taxon>
        <taxon>Dikarya</taxon>
        <taxon>Basidiomycota</taxon>
        <taxon>Pucciniomycotina</taxon>
        <taxon>Pucciniomycetes</taxon>
        <taxon>Pucciniales</taxon>
        <taxon>Pucciniaceae</taxon>
        <taxon>Puccinia</taxon>
    </lineage>
</organism>
<dbReference type="InParanoid" id="E3L9G3"/>